<dbReference type="OrthoDB" id="111953at2759"/>
<evidence type="ECO:0000313" key="11">
    <source>
        <dbReference type="Proteomes" id="UP000429523"/>
    </source>
</evidence>
<accession>A0A6A3KG12</accession>
<dbReference type="EMBL" id="QXGE01000725">
    <property type="protein sequence ID" value="KAE9304991.1"/>
    <property type="molecule type" value="Genomic_DNA"/>
</dbReference>
<proteinExistence type="predicted"/>
<organism evidence="3 17">
    <name type="scientific">Phytophthora fragariae</name>
    <dbReference type="NCBI Taxonomy" id="53985"/>
    <lineage>
        <taxon>Eukaryota</taxon>
        <taxon>Sar</taxon>
        <taxon>Stramenopiles</taxon>
        <taxon>Oomycota</taxon>
        <taxon>Peronosporomycetes</taxon>
        <taxon>Peronosporales</taxon>
        <taxon>Peronosporaceae</taxon>
        <taxon>Phytophthora</taxon>
    </lineage>
</organism>
<name>A0A6A3KG12_9STRA</name>
<dbReference type="Proteomes" id="UP000433483">
    <property type="component" value="Unassembled WGS sequence"/>
</dbReference>
<dbReference type="EMBL" id="QXFX01000755">
    <property type="protein sequence ID" value="KAE9105296.1"/>
    <property type="molecule type" value="Genomic_DNA"/>
</dbReference>
<reference evidence="17 18" key="1">
    <citation type="submission" date="2018-09" db="EMBL/GenBank/DDBJ databases">
        <title>Genomic investigation of the strawberry pathogen Phytophthora fragariae indicates pathogenicity is determined by transcriptional variation in three key races.</title>
        <authorList>
            <person name="Adams T.M."/>
            <person name="Armitage A.D."/>
            <person name="Sobczyk M.K."/>
            <person name="Bates H.J."/>
            <person name="Dunwell J.M."/>
            <person name="Nellist C.F."/>
            <person name="Harrison R.J."/>
        </authorList>
    </citation>
    <scope>NUCLEOTIDE SEQUENCE [LARGE SCALE GENOMIC DNA]</scope>
    <source>
        <strain evidence="10 13">A4</strain>
        <strain evidence="9 14">BC-1</strain>
        <strain evidence="8 18">BC-23</strain>
        <strain evidence="7 12">NOV-27</strain>
        <strain evidence="6 15">NOV-5</strain>
        <strain evidence="5 16">NOV-71</strain>
        <strain evidence="2 11">NOV-9</strain>
        <strain evidence="4 19">ONT-3</strain>
        <strain evidence="3 17">SCRP245</strain>
    </source>
</reference>
<dbReference type="Proteomes" id="UP000437068">
    <property type="component" value="Unassembled WGS sequence"/>
</dbReference>
<evidence type="ECO:0000313" key="19">
    <source>
        <dbReference type="Proteomes" id="UP000488956"/>
    </source>
</evidence>
<dbReference type="AlphaFoldDB" id="A0A6A3KG12"/>
<evidence type="ECO:0000313" key="18">
    <source>
        <dbReference type="Proteomes" id="UP000476176"/>
    </source>
</evidence>
<dbReference type="EMBL" id="QXGA01000676">
    <property type="protein sequence ID" value="KAE9142696.1"/>
    <property type="molecule type" value="Genomic_DNA"/>
</dbReference>
<evidence type="ECO:0000313" key="6">
    <source>
        <dbReference type="EMBL" id="KAE9142696.1"/>
    </source>
</evidence>
<keyword evidence="12" id="KW-1185">Reference proteome</keyword>
<evidence type="ECO:0000313" key="16">
    <source>
        <dbReference type="Proteomes" id="UP000441208"/>
    </source>
</evidence>
<dbReference type="Proteomes" id="UP000488956">
    <property type="component" value="Unassembled WGS sequence"/>
</dbReference>
<protein>
    <recommendedName>
        <fullName evidence="20">CCHC-type domain-containing protein</fullName>
    </recommendedName>
</protein>
<dbReference type="EMBL" id="QXGB01000706">
    <property type="protein sequence ID" value="KAE9206421.1"/>
    <property type="molecule type" value="Genomic_DNA"/>
</dbReference>
<dbReference type="EMBL" id="QXFZ01000758">
    <property type="protein sequence ID" value="KAE9105819.1"/>
    <property type="molecule type" value="Genomic_DNA"/>
</dbReference>
<feature type="region of interest" description="Disordered" evidence="1">
    <location>
        <begin position="72"/>
        <end position="115"/>
    </location>
</feature>
<dbReference type="EMBL" id="QXGC01000696">
    <property type="protein sequence ID" value="KAE9224231.1"/>
    <property type="molecule type" value="Genomic_DNA"/>
</dbReference>
<dbReference type="EMBL" id="QXGF01000803">
    <property type="protein sequence ID" value="KAE8935460.1"/>
    <property type="molecule type" value="Genomic_DNA"/>
</dbReference>
<evidence type="ECO:0000313" key="10">
    <source>
        <dbReference type="EMBL" id="KAE9304991.1"/>
    </source>
</evidence>
<dbReference type="Proteomes" id="UP000441208">
    <property type="component" value="Unassembled WGS sequence"/>
</dbReference>
<evidence type="ECO:0000313" key="8">
    <source>
        <dbReference type="EMBL" id="KAE9224231.1"/>
    </source>
</evidence>
<evidence type="ECO:0000313" key="9">
    <source>
        <dbReference type="EMBL" id="KAE9225274.1"/>
    </source>
</evidence>
<dbReference type="Proteomes" id="UP000460718">
    <property type="component" value="Unassembled WGS sequence"/>
</dbReference>
<evidence type="ECO:0000313" key="5">
    <source>
        <dbReference type="EMBL" id="KAE9105819.1"/>
    </source>
</evidence>
<dbReference type="Proteomes" id="UP000429523">
    <property type="component" value="Unassembled WGS sequence"/>
</dbReference>
<evidence type="ECO:0000313" key="12">
    <source>
        <dbReference type="Proteomes" id="UP000433483"/>
    </source>
</evidence>
<sequence>MNMDKFLEDLEDLRRQLRNVNRPIDDEEMASIILTAVESTHRTVVRMFNQDENPPDLNRVLNTLRGEAEIDNAENERVVGKEDKEEDKKLIGSMKRGKDKQPQKGKLPKKNGGGKKPYVETRMCHYCVKKGHLQAICKFRLADWKKKKQNDSDNDDDSDAGRAPAKKKKKKSETVGLMRWTKNSARRESIGMIQAVEDRMVMATTSNLHPHEWILDTGTGVHVCTCEENGRVGDG</sequence>
<dbReference type="Proteomes" id="UP000440367">
    <property type="component" value="Unassembled WGS sequence"/>
</dbReference>
<evidence type="ECO:0000256" key="1">
    <source>
        <dbReference type="SAM" id="MobiDB-lite"/>
    </source>
</evidence>
<evidence type="ECO:0000313" key="4">
    <source>
        <dbReference type="EMBL" id="KAE9105296.1"/>
    </source>
</evidence>
<comment type="caution">
    <text evidence="3">The sequence shown here is derived from an EMBL/GenBank/DDBJ whole genome shotgun (WGS) entry which is preliminary data.</text>
</comment>
<evidence type="ECO:0008006" key="20">
    <source>
        <dbReference type="Google" id="ProtNLM"/>
    </source>
</evidence>
<dbReference type="EMBL" id="QXFW01000651">
    <property type="protein sequence ID" value="KAE9006320.1"/>
    <property type="molecule type" value="Genomic_DNA"/>
</dbReference>
<dbReference type="Proteomes" id="UP000440732">
    <property type="component" value="Unassembled WGS sequence"/>
</dbReference>
<evidence type="ECO:0000313" key="7">
    <source>
        <dbReference type="EMBL" id="KAE9206421.1"/>
    </source>
</evidence>
<feature type="region of interest" description="Disordered" evidence="1">
    <location>
        <begin position="147"/>
        <end position="175"/>
    </location>
</feature>
<feature type="compositionally biased region" description="Basic and acidic residues" evidence="1">
    <location>
        <begin position="74"/>
        <end position="90"/>
    </location>
</feature>
<evidence type="ECO:0000313" key="3">
    <source>
        <dbReference type="EMBL" id="KAE9006320.1"/>
    </source>
</evidence>
<dbReference type="Proteomes" id="UP000476176">
    <property type="component" value="Unassembled WGS sequence"/>
</dbReference>
<evidence type="ECO:0000313" key="14">
    <source>
        <dbReference type="Proteomes" id="UP000440367"/>
    </source>
</evidence>
<gene>
    <name evidence="10" type="ORF">PF001_g12799</name>
    <name evidence="9" type="ORF">PF002_g14444</name>
    <name evidence="8" type="ORF">PF004_g12280</name>
    <name evidence="7" type="ORF">PF005_g13005</name>
    <name evidence="6" type="ORF">PF006_g12216</name>
    <name evidence="5" type="ORF">PF007_g13627</name>
    <name evidence="2" type="ORF">PF009_g14594</name>
    <name evidence="4" type="ORF">PF010_g13073</name>
    <name evidence="3" type="ORF">PF011_g11637</name>
</gene>
<evidence type="ECO:0000313" key="13">
    <source>
        <dbReference type="Proteomes" id="UP000437068"/>
    </source>
</evidence>
<evidence type="ECO:0000313" key="2">
    <source>
        <dbReference type="EMBL" id="KAE8935460.1"/>
    </source>
</evidence>
<evidence type="ECO:0000313" key="17">
    <source>
        <dbReference type="Proteomes" id="UP000460718"/>
    </source>
</evidence>
<evidence type="ECO:0000313" key="15">
    <source>
        <dbReference type="Proteomes" id="UP000440732"/>
    </source>
</evidence>
<dbReference type="EMBL" id="QXGD01000769">
    <property type="protein sequence ID" value="KAE9225274.1"/>
    <property type="molecule type" value="Genomic_DNA"/>
</dbReference>